<reference evidence="5" key="1">
    <citation type="submission" date="2016-11" db="EMBL/GenBank/DDBJ databases">
        <authorList>
            <person name="Varghese N."/>
            <person name="Submissions S."/>
        </authorList>
    </citation>
    <scope>NUCLEOTIDE SEQUENCE [LARGE SCALE GENOMIC DNA]</scope>
    <source>
        <strain evidence="5">DSM 25330</strain>
    </source>
</reference>
<feature type="domain" description="Secretion system C-terminal sorting" evidence="3">
    <location>
        <begin position="690"/>
        <end position="757"/>
    </location>
</feature>
<evidence type="ECO:0000313" key="4">
    <source>
        <dbReference type="EMBL" id="SHG75113.1"/>
    </source>
</evidence>
<evidence type="ECO:0000256" key="1">
    <source>
        <dbReference type="ARBA" id="ARBA00022729"/>
    </source>
</evidence>
<dbReference type="EMBL" id="FQWS01000001">
    <property type="protein sequence ID" value="SHG75113.1"/>
    <property type="molecule type" value="Genomic_DNA"/>
</dbReference>
<proteinExistence type="predicted"/>
<dbReference type="AlphaFoldDB" id="A0A1M5MEG9"/>
<dbReference type="RefSeq" id="WP_073083554.1">
    <property type="nucleotide sequence ID" value="NZ_FQWS01000001.1"/>
</dbReference>
<dbReference type="Proteomes" id="UP000184522">
    <property type="component" value="Unassembled WGS sequence"/>
</dbReference>
<organism evidence="4 5">
    <name type="scientific">Winogradskyella jejuensis</name>
    <dbReference type="NCBI Taxonomy" id="1089305"/>
    <lineage>
        <taxon>Bacteria</taxon>
        <taxon>Pseudomonadati</taxon>
        <taxon>Bacteroidota</taxon>
        <taxon>Flavobacteriia</taxon>
        <taxon>Flavobacteriales</taxon>
        <taxon>Flavobacteriaceae</taxon>
        <taxon>Winogradskyella</taxon>
    </lineage>
</organism>
<feature type="chain" id="PRO_5012974301" evidence="2">
    <location>
        <begin position="21"/>
        <end position="761"/>
    </location>
</feature>
<dbReference type="NCBIfam" id="TIGR04183">
    <property type="entry name" value="Por_Secre_tail"/>
    <property type="match status" value="1"/>
</dbReference>
<dbReference type="Pfam" id="PF18962">
    <property type="entry name" value="Por_Secre_tail"/>
    <property type="match status" value="1"/>
</dbReference>
<feature type="signal peptide" evidence="2">
    <location>
        <begin position="1"/>
        <end position="20"/>
    </location>
</feature>
<accession>A0A1M5MEG9</accession>
<protein>
    <submittedName>
        <fullName evidence="4">Por secretion system C-terminal sorting domain-containing protein</fullName>
    </submittedName>
</protein>
<dbReference type="STRING" id="1089305.SAMN05444148_0865"/>
<dbReference type="InterPro" id="IPR026444">
    <property type="entry name" value="Secre_tail"/>
</dbReference>
<evidence type="ECO:0000313" key="5">
    <source>
        <dbReference type="Proteomes" id="UP000184522"/>
    </source>
</evidence>
<evidence type="ECO:0000259" key="3">
    <source>
        <dbReference type="Pfam" id="PF18962"/>
    </source>
</evidence>
<dbReference type="OrthoDB" id="1041092at2"/>
<keyword evidence="1 2" id="KW-0732">Signal</keyword>
<gene>
    <name evidence="4" type="ORF">SAMN05444148_0865</name>
</gene>
<keyword evidence="5" id="KW-1185">Reference proteome</keyword>
<name>A0A1M5MEG9_9FLAO</name>
<evidence type="ECO:0000256" key="2">
    <source>
        <dbReference type="SAM" id="SignalP"/>
    </source>
</evidence>
<sequence>MKTRLLIFTVAFFVSLSSISQNLECNAITVDDFFDCYGGAEAFSEQSRNALTTFIQAEDAINTGDYPGAKLLIDNIFETYPKGTNIWLDVLGAPNGANIGSPNTYYGLRMIEDIVDFQLNNTQDITPETVVMKIVLVGCSQGIQPTTVEELNTGTGPYVTNTIAQELIADDYRIVRQSFSLFSQYVTAITGGSLNIEIEIIELPDVCMDLSITSSEPYITSRNEEPVYAAFSDEELNSTDWWWILYPSYVPENDVFDDYTFITGGMGQDERSGPAFVIDDKWLVRKPAHLGSGLYSDIERRAYLPQWLQHEFFHHLYRKYPHLQLEVNGHDWFNPDFWPSDFEGIFEPDFYAESLYKRLQVDCSPLSSKLITRVQDEELAQLDLLSISDLQGGIFSLDEITNDFHIGEIILEDGRYFWKNAAGFQWEVFPDFQAGILETGEDSLYPGEDFFIELYKTTDGEYFPAVSALKFQNEFYRRRFDLFRDIVPVEIAVGNYTRVPVETSADEGQVIKNSGQFLWQDNAANSWSLTVDIDGEALIHGNDAPQPSGEFKLIIKEDECGVNVLGFEYLGYYYWKPKRNIQNESPIVSTQLEDLELNEDFGSLIIDLLPVFSDSENDQLLYFVTSDNPEIIGATIEDNQLVITSNQSGTARLYVMALDGNGGIATQEFRVGAGVALSIVDDFELSEVSIYPNPIQDTFTIHRANTNISQAEIYNINGALVKTIDANNIENAIDITDLNSGIYFLQLTSGNSKSTIKLLKQ</sequence>